<feature type="domain" description="Rhodanese" evidence="1">
    <location>
        <begin position="80"/>
        <end position="169"/>
    </location>
</feature>
<reference evidence="2 3" key="1">
    <citation type="submission" date="2020-11" db="EMBL/GenBank/DDBJ databases">
        <title>Hymenobacter sp.</title>
        <authorList>
            <person name="Kim M.K."/>
        </authorList>
    </citation>
    <scope>NUCLEOTIDE SEQUENCE [LARGE SCALE GENOMIC DNA]</scope>
    <source>
        <strain evidence="2 3">BT594</strain>
    </source>
</reference>
<dbReference type="InterPro" id="IPR001763">
    <property type="entry name" value="Rhodanese-like_dom"/>
</dbReference>
<gene>
    <name evidence="2" type="ORF">I5L79_09075</name>
</gene>
<dbReference type="CDD" id="cd00158">
    <property type="entry name" value="RHOD"/>
    <property type="match status" value="1"/>
</dbReference>
<evidence type="ECO:0000313" key="3">
    <source>
        <dbReference type="Proteomes" id="UP000601099"/>
    </source>
</evidence>
<accession>A0ABS0L0V4</accession>
<dbReference type="PANTHER" id="PTHR43031:SF16">
    <property type="entry name" value="OXIDOREDUCTASE"/>
    <property type="match status" value="1"/>
</dbReference>
<dbReference type="RefSeq" id="WP_196954717.1">
    <property type="nucleotide sequence ID" value="NZ_JADWYK010000004.1"/>
</dbReference>
<organism evidence="2 3">
    <name type="scientific">Hymenobacter guriensis</name>
    <dbReference type="NCBI Taxonomy" id="2793065"/>
    <lineage>
        <taxon>Bacteria</taxon>
        <taxon>Pseudomonadati</taxon>
        <taxon>Bacteroidota</taxon>
        <taxon>Cytophagia</taxon>
        <taxon>Cytophagales</taxon>
        <taxon>Hymenobacteraceae</taxon>
        <taxon>Hymenobacter</taxon>
    </lineage>
</organism>
<dbReference type="PROSITE" id="PS50206">
    <property type="entry name" value="RHODANESE_3"/>
    <property type="match status" value="1"/>
</dbReference>
<evidence type="ECO:0000259" key="1">
    <source>
        <dbReference type="PROSITE" id="PS50206"/>
    </source>
</evidence>
<dbReference type="InterPro" id="IPR036873">
    <property type="entry name" value="Rhodanese-like_dom_sf"/>
</dbReference>
<dbReference type="Proteomes" id="UP000601099">
    <property type="component" value="Unassembled WGS sequence"/>
</dbReference>
<dbReference type="PROSITE" id="PS00380">
    <property type="entry name" value="RHODANESE_1"/>
    <property type="match status" value="1"/>
</dbReference>
<dbReference type="NCBIfam" id="NF045521">
    <property type="entry name" value="rhoda_near_glyco"/>
    <property type="match status" value="1"/>
</dbReference>
<dbReference type="SUPFAM" id="SSF52821">
    <property type="entry name" value="Rhodanese/Cell cycle control phosphatase"/>
    <property type="match status" value="1"/>
</dbReference>
<dbReference type="EMBL" id="JADWYK010000004">
    <property type="protein sequence ID" value="MBG8553698.1"/>
    <property type="molecule type" value="Genomic_DNA"/>
</dbReference>
<evidence type="ECO:0000313" key="2">
    <source>
        <dbReference type="EMBL" id="MBG8553698.1"/>
    </source>
</evidence>
<keyword evidence="3" id="KW-1185">Reference proteome</keyword>
<protein>
    <submittedName>
        <fullName evidence="2">Rhodanese-like domain-containing protein</fullName>
    </submittedName>
</protein>
<dbReference type="Pfam" id="PF00581">
    <property type="entry name" value="Rhodanese"/>
    <property type="match status" value="1"/>
</dbReference>
<dbReference type="Gene3D" id="3.40.250.10">
    <property type="entry name" value="Rhodanese-like domain"/>
    <property type="match status" value="1"/>
</dbReference>
<comment type="caution">
    <text evidence="2">The sequence shown here is derived from an EMBL/GenBank/DDBJ whole genome shotgun (WGS) entry which is preliminary data.</text>
</comment>
<sequence>MPESDVFFKSARLLPGFRQPKRWAAVLLVVLASSLTACGQSAPGSSSSSMSAYDHMLRLLFKPTVPYIQPGELASLLQTKPEGVLLLDTRGAAEYRVSHLPGARFVEFNTFRETDLSAVPRTRPVVVYCSVGARSEQVGAWLREQGFRDVRNLYGGLFQWVNDGHEVVNAQGPTNQVHPYSVVWRPWLKRGVPTYE</sequence>
<dbReference type="PANTHER" id="PTHR43031">
    <property type="entry name" value="FAD-DEPENDENT OXIDOREDUCTASE"/>
    <property type="match status" value="1"/>
</dbReference>
<name>A0ABS0L0V4_9BACT</name>
<dbReference type="InterPro" id="IPR001307">
    <property type="entry name" value="Thiosulphate_STrfase_CS"/>
</dbReference>
<dbReference type="InterPro" id="IPR050229">
    <property type="entry name" value="GlpE_sulfurtransferase"/>
</dbReference>
<dbReference type="SMART" id="SM00450">
    <property type="entry name" value="RHOD"/>
    <property type="match status" value="1"/>
</dbReference>
<proteinExistence type="predicted"/>